<accession>A0A232EF00</accession>
<dbReference type="EMBL" id="NNAY01005192">
    <property type="protein sequence ID" value="OXU16908.1"/>
    <property type="molecule type" value="Genomic_DNA"/>
</dbReference>
<organism evidence="1 2">
    <name type="scientific">Trichomalopsis sarcophagae</name>
    <dbReference type="NCBI Taxonomy" id="543379"/>
    <lineage>
        <taxon>Eukaryota</taxon>
        <taxon>Metazoa</taxon>
        <taxon>Ecdysozoa</taxon>
        <taxon>Arthropoda</taxon>
        <taxon>Hexapoda</taxon>
        <taxon>Insecta</taxon>
        <taxon>Pterygota</taxon>
        <taxon>Neoptera</taxon>
        <taxon>Endopterygota</taxon>
        <taxon>Hymenoptera</taxon>
        <taxon>Apocrita</taxon>
        <taxon>Proctotrupomorpha</taxon>
        <taxon>Chalcidoidea</taxon>
        <taxon>Pteromalidae</taxon>
        <taxon>Pteromalinae</taxon>
        <taxon>Trichomalopsis</taxon>
    </lineage>
</organism>
<reference evidence="1 2" key="1">
    <citation type="journal article" date="2017" name="Curr. Biol.">
        <title>The Evolution of Venom by Co-option of Single-Copy Genes.</title>
        <authorList>
            <person name="Martinson E.O."/>
            <person name="Mrinalini"/>
            <person name="Kelkar Y.D."/>
            <person name="Chang C.H."/>
            <person name="Werren J.H."/>
        </authorList>
    </citation>
    <scope>NUCLEOTIDE SEQUENCE [LARGE SCALE GENOMIC DNA]</scope>
    <source>
        <strain evidence="1 2">Alberta</strain>
        <tissue evidence="1">Whole body</tissue>
    </source>
</reference>
<proteinExistence type="predicted"/>
<evidence type="ECO:0000313" key="2">
    <source>
        <dbReference type="Proteomes" id="UP000215335"/>
    </source>
</evidence>
<name>A0A232EF00_9HYME</name>
<gene>
    <name evidence="1" type="ORF">TSAR_005172</name>
</gene>
<dbReference type="AlphaFoldDB" id="A0A232EF00"/>
<dbReference type="Proteomes" id="UP000215335">
    <property type="component" value="Unassembled WGS sequence"/>
</dbReference>
<keyword evidence="2" id="KW-1185">Reference proteome</keyword>
<comment type="caution">
    <text evidence="1">The sequence shown here is derived from an EMBL/GenBank/DDBJ whole genome shotgun (WGS) entry which is preliminary data.</text>
</comment>
<sequence>MSSEANRQLAQKRIFELQVQVVMSTIDERKCWKLLVRPPRAEEGRQCNSLMIQLDPARILKFFAERAASAESKRLDECIARGLPQLLRTSKEFSLRFELPTRADGPVQGRARGADLIRHTLLRLVNRIAVEIPVVRVRELTTASFPTDMMCLPSGREDQVADVEGADASIESRLQEIVIREEDFAGERELSNNNTEEQNFHYSNARRMRRNEFLGEADLNFYLLYKLI</sequence>
<evidence type="ECO:0000313" key="1">
    <source>
        <dbReference type="EMBL" id="OXU16908.1"/>
    </source>
</evidence>
<protein>
    <submittedName>
        <fullName evidence="1">Uncharacterized protein</fullName>
    </submittedName>
</protein>